<accession>A0A1I2K4K8</accession>
<dbReference type="STRING" id="655355.SAMN05216283_11097"/>
<feature type="signal peptide" evidence="6">
    <location>
        <begin position="1"/>
        <end position="18"/>
    </location>
</feature>
<dbReference type="GO" id="GO:0046872">
    <property type="term" value="F:metal ion binding"/>
    <property type="evidence" value="ECO:0007669"/>
    <property type="project" value="InterPro"/>
</dbReference>
<dbReference type="GO" id="GO:0006508">
    <property type="term" value="P:proteolysis"/>
    <property type="evidence" value="ECO:0007669"/>
    <property type="project" value="UniProtKB-KW"/>
</dbReference>
<feature type="domain" description="Peptidase M16 N-terminal" evidence="7">
    <location>
        <begin position="49"/>
        <end position="167"/>
    </location>
</feature>
<feature type="domain" description="Peptidase M16 C-terminal" evidence="8">
    <location>
        <begin position="701"/>
        <end position="864"/>
    </location>
</feature>
<protein>
    <submittedName>
        <fullName evidence="9">Zinc protease</fullName>
    </submittedName>
</protein>
<gene>
    <name evidence="9" type="ORF">SAMN05216283_11097</name>
</gene>
<dbReference type="Gene3D" id="3.30.830.10">
    <property type="entry name" value="Metalloenzyme, LuxS/M16 peptidase-like"/>
    <property type="match status" value="4"/>
</dbReference>
<evidence type="ECO:0000313" key="10">
    <source>
        <dbReference type="Proteomes" id="UP000198964"/>
    </source>
</evidence>
<dbReference type="Proteomes" id="UP000198964">
    <property type="component" value="Unassembled WGS sequence"/>
</dbReference>
<evidence type="ECO:0000256" key="4">
    <source>
        <dbReference type="ARBA" id="ARBA00022833"/>
    </source>
</evidence>
<keyword evidence="10" id="KW-1185">Reference proteome</keyword>
<reference evidence="9 10" key="1">
    <citation type="submission" date="2016-10" db="EMBL/GenBank/DDBJ databases">
        <authorList>
            <person name="de Groot N.N."/>
        </authorList>
    </citation>
    <scope>NUCLEOTIDE SEQUENCE [LARGE SCALE GENOMIC DNA]</scope>
    <source>
        <strain evidence="9 10">CGMCC 1.9156</strain>
    </source>
</reference>
<feature type="chain" id="PRO_5011464213" evidence="6">
    <location>
        <begin position="19"/>
        <end position="935"/>
    </location>
</feature>
<dbReference type="InterPro" id="IPR050626">
    <property type="entry name" value="Peptidase_M16"/>
</dbReference>
<dbReference type="Pfam" id="PF05193">
    <property type="entry name" value="Peptidase_M16_C"/>
    <property type="match status" value="2"/>
</dbReference>
<feature type="domain" description="Peptidase M16 C-terminal" evidence="8">
    <location>
        <begin position="206"/>
        <end position="386"/>
    </location>
</feature>
<keyword evidence="3" id="KW-0378">Hydrolase</keyword>
<comment type="similarity">
    <text evidence="1">Belongs to the peptidase M16 family.</text>
</comment>
<evidence type="ECO:0000256" key="2">
    <source>
        <dbReference type="ARBA" id="ARBA00022670"/>
    </source>
</evidence>
<keyword evidence="2 9" id="KW-0645">Protease</keyword>
<keyword evidence="5" id="KW-0482">Metalloprotease</keyword>
<dbReference type="InterPro" id="IPR011765">
    <property type="entry name" value="Pept_M16_N"/>
</dbReference>
<evidence type="ECO:0000256" key="6">
    <source>
        <dbReference type="SAM" id="SignalP"/>
    </source>
</evidence>
<evidence type="ECO:0000259" key="8">
    <source>
        <dbReference type="Pfam" id="PF05193"/>
    </source>
</evidence>
<name>A0A1I2K4K8_9BACT</name>
<sequence length="935" mass="106283">MRKLLSILLVLFTLISTAQTGLDLTSPLPEDPAVSKGVLENGMTYYVRANSNPKNRADLFLVVRAGSIDEDNDQQGLAHFAEHMAFNGTKNFPKNELISYLESIGMEFGPEINAYTSFDETVYMIKVPLDSTEYMDKGLMVLYDWASQITDSDEEINKERGVIHEEWRGGRGASERMMKEWLPVFLHNSRYAERLPIGKIDIIDNFEPEVLRRYRADWYRPDLQAVIVVGDFDQQAMTNKVKELFSQIPAPENAREKKYYDIPGHKETFVKVVTDKEAQYPIAQVFYKHPLVVNKTIGDYRESIKASIFNGIINNRLQELTQKENPPFVFASSSYDELFGPTSVYASVAVAQNGKIDTGIKAVLVENERVKKYGFTATEFGRQKTAMLASIEKAYNERDKQKSINYANEYKRNFLMTQEPFPGIENEFNYYKQLLPSITLEEVNALANKWIIDENRVVIVTAPEIEGVEVPSEEAISALLDEVETIAVEPYQDNVVDKPLIEGELPGSSIAATKQLDDIDAVEWKLQNGATVVVKSTEFKDDEILFSAYSLGGNSLYGQADDISADLASTIVAMSGIGDFDQIALDKLLAGKVFNISPYIGELTEGFKGSSSKKDIEMLFKMLYLYFTDLRVDETAYGSYMSRMAAVLENKKASPEAAFRDTFKVVANNYHPRRRTMEVDYLKEADPKRIYEIAKERFADASDYKFFFVGNIDLDQFKPLVEKYIGSIPTASKNEHWKDLHVSAPEGVVEKTVYRGQEEKSIHYTVFHGDFDYSRKNRIVIDALGKVLSTRLLEVIREDKSSVYSIGARPSVDKWPEPKYEIMIYYGTAPEKVSELQQAVFDEIKKISTDGPTDDDLVKAKEKLHREREVNLRENGYWLSVLSSGYMYKDGDFSNFDEFDELVNEIDVATVKQAAQEYFDFNSYFSVTLKPAKTE</sequence>
<dbReference type="Pfam" id="PF00675">
    <property type="entry name" value="Peptidase_M16"/>
    <property type="match status" value="1"/>
</dbReference>
<organism evidence="9 10">
    <name type="scientific">Sunxiuqinia elliptica</name>
    <dbReference type="NCBI Taxonomy" id="655355"/>
    <lineage>
        <taxon>Bacteria</taxon>
        <taxon>Pseudomonadati</taxon>
        <taxon>Bacteroidota</taxon>
        <taxon>Bacteroidia</taxon>
        <taxon>Marinilabiliales</taxon>
        <taxon>Prolixibacteraceae</taxon>
        <taxon>Sunxiuqinia</taxon>
    </lineage>
</organism>
<dbReference type="PANTHER" id="PTHR43690:SF34">
    <property type="entry name" value="ZINC PROTEASE PQQL-LIKE"/>
    <property type="match status" value="1"/>
</dbReference>
<keyword evidence="6" id="KW-0732">Signal</keyword>
<dbReference type="SUPFAM" id="SSF63411">
    <property type="entry name" value="LuxS/MPP-like metallohydrolase"/>
    <property type="match status" value="4"/>
</dbReference>
<dbReference type="AlphaFoldDB" id="A0A1I2K4K8"/>
<dbReference type="EMBL" id="FONW01000010">
    <property type="protein sequence ID" value="SFF60147.1"/>
    <property type="molecule type" value="Genomic_DNA"/>
</dbReference>
<evidence type="ECO:0000256" key="3">
    <source>
        <dbReference type="ARBA" id="ARBA00022801"/>
    </source>
</evidence>
<evidence type="ECO:0000256" key="5">
    <source>
        <dbReference type="ARBA" id="ARBA00023049"/>
    </source>
</evidence>
<dbReference type="RefSeq" id="WP_093920962.1">
    <property type="nucleotide sequence ID" value="NZ_FONW01000010.1"/>
</dbReference>
<proteinExistence type="inferred from homology"/>
<evidence type="ECO:0000259" key="7">
    <source>
        <dbReference type="Pfam" id="PF00675"/>
    </source>
</evidence>
<dbReference type="InterPro" id="IPR007863">
    <property type="entry name" value="Peptidase_M16_C"/>
</dbReference>
<dbReference type="PANTHER" id="PTHR43690">
    <property type="entry name" value="NARDILYSIN"/>
    <property type="match status" value="1"/>
</dbReference>
<dbReference type="InterPro" id="IPR011249">
    <property type="entry name" value="Metalloenz_LuxS/M16"/>
</dbReference>
<evidence type="ECO:0000256" key="1">
    <source>
        <dbReference type="ARBA" id="ARBA00007261"/>
    </source>
</evidence>
<dbReference type="GO" id="GO:0008237">
    <property type="term" value="F:metallopeptidase activity"/>
    <property type="evidence" value="ECO:0007669"/>
    <property type="project" value="UniProtKB-KW"/>
</dbReference>
<keyword evidence="4" id="KW-0862">Zinc</keyword>
<evidence type="ECO:0000313" key="9">
    <source>
        <dbReference type="EMBL" id="SFF60147.1"/>
    </source>
</evidence>